<name>A0AA35RY12_GEOBA</name>
<proteinExistence type="inferred from homology"/>
<dbReference type="SUPFAM" id="SSF81301">
    <property type="entry name" value="Nucleotidyltransferase"/>
    <property type="match status" value="1"/>
</dbReference>
<dbReference type="GO" id="GO:0090071">
    <property type="term" value="P:negative regulation of ribosome biogenesis"/>
    <property type="evidence" value="ECO:0007669"/>
    <property type="project" value="TreeGrafter"/>
</dbReference>
<comment type="similarity">
    <text evidence="1">Belongs to the Iojap/RsfS family.</text>
</comment>
<evidence type="ECO:0000313" key="3">
    <source>
        <dbReference type="Proteomes" id="UP001174909"/>
    </source>
</evidence>
<comment type="caution">
    <text evidence="2">The sequence shown here is derived from an EMBL/GenBank/DDBJ whole genome shotgun (WGS) entry which is preliminary data.</text>
</comment>
<organism evidence="2 3">
    <name type="scientific">Geodia barretti</name>
    <name type="common">Barrett's horny sponge</name>
    <dbReference type="NCBI Taxonomy" id="519541"/>
    <lineage>
        <taxon>Eukaryota</taxon>
        <taxon>Metazoa</taxon>
        <taxon>Porifera</taxon>
        <taxon>Demospongiae</taxon>
        <taxon>Heteroscleromorpha</taxon>
        <taxon>Tetractinellida</taxon>
        <taxon>Astrophorina</taxon>
        <taxon>Geodiidae</taxon>
        <taxon>Geodia</taxon>
    </lineage>
</organism>
<dbReference type="HAMAP" id="MF_01477">
    <property type="entry name" value="Iojap_RsfS"/>
    <property type="match status" value="1"/>
</dbReference>
<dbReference type="AlphaFoldDB" id="A0AA35RY12"/>
<accession>A0AA35RY12</accession>
<dbReference type="EMBL" id="CASHTH010001721">
    <property type="protein sequence ID" value="CAI8019023.1"/>
    <property type="molecule type" value="Genomic_DNA"/>
</dbReference>
<dbReference type="Proteomes" id="UP001174909">
    <property type="component" value="Unassembled WGS sequence"/>
</dbReference>
<keyword evidence="3" id="KW-1185">Reference proteome</keyword>
<dbReference type="GO" id="GO:0017148">
    <property type="term" value="P:negative regulation of translation"/>
    <property type="evidence" value="ECO:0007669"/>
    <property type="project" value="TreeGrafter"/>
</dbReference>
<dbReference type="InterPro" id="IPR043519">
    <property type="entry name" value="NT_sf"/>
</dbReference>
<evidence type="ECO:0000256" key="1">
    <source>
        <dbReference type="ARBA" id="ARBA00010574"/>
    </source>
</evidence>
<dbReference type="InterPro" id="IPR004394">
    <property type="entry name" value="Iojap/RsfS/C7orf30"/>
</dbReference>
<dbReference type="NCBIfam" id="TIGR00090">
    <property type="entry name" value="rsfS_iojap_ybeB"/>
    <property type="match status" value="1"/>
</dbReference>
<dbReference type="Pfam" id="PF02410">
    <property type="entry name" value="RsfS"/>
    <property type="match status" value="1"/>
</dbReference>
<dbReference type="Gene3D" id="3.30.460.10">
    <property type="entry name" value="Beta Polymerase, domain 2"/>
    <property type="match status" value="1"/>
</dbReference>
<dbReference type="PANTHER" id="PTHR21043">
    <property type="entry name" value="IOJAP SUPERFAMILY ORTHOLOG"/>
    <property type="match status" value="1"/>
</dbReference>
<dbReference type="GO" id="GO:0043023">
    <property type="term" value="F:ribosomal large subunit binding"/>
    <property type="evidence" value="ECO:0007669"/>
    <property type="project" value="TreeGrafter"/>
</dbReference>
<gene>
    <name evidence="2" type="ORF">GBAR_LOCUS11479</name>
</gene>
<reference evidence="2" key="1">
    <citation type="submission" date="2023-03" db="EMBL/GenBank/DDBJ databases">
        <authorList>
            <person name="Steffen K."/>
            <person name="Cardenas P."/>
        </authorList>
    </citation>
    <scope>NUCLEOTIDE SEQUENCE</scope>
</reference>
<sequence>MPLFRSEEFTLEPLEVAQFIVDVAADRLAEDILLLDLRSLAPFADYFVIMSAESSRQIEALEEDLTQALKDSGVIRHRREGTPSSGWVLLDFSDVIVHIFSPEEREFYDLERLWQRAPQVVRVL</sequence>
<dbReference type="PANTHER" id="PTHR21043:SF0">
    <property type="entry name" value="MITOCHONDRIAL ASSEMBLY OF RIBOSOMAL LARGE SUBUNIT PROTEIN 1"/>
    <property type="match status" value="1"/>
</dbReference>
<protein>
    <submittedName>
        <fullName evidence="2">Ribosomal silencing factor RsfS</fullName>
    </submittedName>
</protein>
<evidence type="ECO:0000313" key="2">
    <source>
        <dbReference type="EMBL" id="CAI8019023.1"/>
    </source>
</evidence>